<feature type="domain" description="RecX second three-helical" evidence="7">
    <location>
        <begin position="232"/>
        <end position="273"/>
    </location>
</feature>
<evidence type="ECO:0000256" key="2">
    <source>
        <dbReference type="ARBA" id="ARBA00009695"/>
    </source>
</evidence>
<evidence type="ECO:0000256" key="5">
    <source>
        <dbReference type="HAMAP-Rule" id="MF_01114"/>
    </source>
</evidence>
<evidence type="ECO:0000313" key="10">
    <source>
        <dbReference type="Proteomes" id="UP001549257"/>
    </source>
</evidence>
<comment type="subcellular location">
    <subcellularLocation>
        <location evidence="1 5">Cytoplasm</location>
    </subcellularLocation>
</comment>
<gene>
    <name evidence="5" type="primary">recX</name>
    <name evidence="9" type="ORF">ABIE21_000451</name>
</gene>
<dbReference type="EMBL" id="JBEPSJ010000001">
    <property type="protein sequence ID" value="MET4580961.1"/>
    <property type="molecule type" value="Genomic_DNA"/>
</dbReference>
<comment type="similarity">
    <text evidence="2 5">Belongs to the RecX family.</text>
</comment>
<evidence type="ECO:0000259" key="8">
    <source>
        <dbReference type="Pfam" id="PF21981"/>
    </source>
</evidence>
<comment type="function">
    <text evidence="5">Modulates RecA activity.</text>
</comment>
<dbReference type="Gene3D" id="1.10.10.10">
    <property type="entry name" value="Winged helix-like DNA-binding domain superfamily/Winged helix DNA-binding domain"/>
    <property type="match status" value="2"/>
</dbReference>
<dbReference type="PANTHER" id="PTHR33602">
    <property type="entry name" value="REGULATORY PROTEIN RECX FAMILY PROTEIN"/>
    <property type="match status" value="1"/>
</dbReference>
<accession>A0ABV2QIT4</accession>
<evidence type="ECO:0000256" key="3">
    <source>
        <dbReference type="ARBA" id="ARBA00018111"/>
    </source>
</evidence>
<evidence type="ECO:0000256" key="4">
    <source>
        <dbReference type="ARBA" id="ARBA00022490"/>
    </source>
</evidence>
<dbReference type="RefSeq" id="WP_354023163.1">
    <property type="nucleotide sequence ID" value="NZ_JBEPSJ010000001.1"/>
</dbReference>
<dbReference type="Pfam" id="PF02631">
    <property type="entry name" value="RecX_HTH2"/>
    <property type="match status" value="1"/>
</dbReference>
<reference evidence="9 10" key="1">
    <citation type="submission" date="2024-06" db="EMBL/GenBank/DDBJ databases">
        <title>Sorghum-associated microbial communities from plants grown in Nebraska, USA.</title>
        <authorList>
            <person name="Schachtman D."/>
        </authorList>
    </citation>
    <scope>NUCLEOTIDE SEQUENCE [LARGE SCALE GENOMIC DNA]</scope>
    <source>
        <strain evidence="9 10">2857</strain>
    </source>
</reference>
<proteinExistence type="inferred from homology"/>
<evidence type="ECO:0000259" key="7">
    <source>
        <dbReference type="Pfam" id="PF02631"/>
    </source>
</evidence>
<comment type="caution">
    <text evidence="9">The sequence shown here is derived from an EMBL/GenBank/DDBJ whole genome shotgun (WGS) entry which is preliminary data.</text>
</comment>
<dbReference type="Pfam" id="PF21981">
    <property type="entry name" value="RecX_HTH3"/>
    <property type="match status" value="1"/>
</dbReference>
<keyword evidence="4 5" id="KW-0963">Cytoplasm</keyword>
<evidence type="ECO:0000256" key="1">
    <source>
        <dbReference type="ARBA" id="ARBA00004496"/>
    </source>
</evidence>
<sequence>MERSDGRLATVSYLFGASAPSDQAPSERENAETDVADSTVADSPVSNGDVANGDVANGDLANGDAASVEAVNGTAAHSDTPVGDTAGPAANGRTPASGWYIEPGGADEVSSRDDEPVEEEPEPEAAAIAAARRFLSLVESGSAGKAQSQEGVAAGSTSVETPHARSSSGVRFVEDTEAETPKPPPVRKASINALARKGMSSAEMVSLLENREIEPEEVAAEVERLERAGLLDDRVLAEDLVRTLRDRKGLGKSAITAELRRRRVDQTAIEEALESVDVDDELERATEVAVKRAGQLSSYDRATAERRLSAFLQRRGYSGSVVGAAVNAALGPVGPRFR</sequence>
<dbReference type="InterPro" id="IPR053924">
    <property type="entry name" value="RecX_HTH_2nd"/>
</dbReference>
<keyword evidence="10" id="KW-1185">Reference proteome</keyword>
<dbReference type="InterPro" id="IPR003783">
    <property type="entry name" value="Regulatory_RecX"/>
</dbReference>
<feature type="compositionally biased region" description="Polar residues" evidence="6">
    <location>
        <begin position="145"/>
        <end position="169"/>
    </location>
</feature>
<dbReference type="PANTHER" id="PTHR33602:SF1">
    <property type="entry name" value="REGULATORY PROTEIN RECX FAMILY PROTEIN"/>
    <property type="match status" value="1"/>
</dbReference>
<evidence type="ECO:0000313" key="9">
    <source>
        <dbReference type="EMBL" id="MET4580961.1"/>
    </source>
</evidence>
<dbReference type="InterPro" id="IPR036388">
    <property type="entry name" value="WH-like_DNA-bd_sf"/>
</dbReference>
<dbReference type="HAMAP" id="MF_01114">
    <property type="entry name" value="RecX"/>
    <property type="match status" value="1"/>
</dbReference>
<feature type="region of interest" description="Disordered" evidence="6">
    <location>
        <begin position="14"/>
        <end position="187"/>
    </location>
</feature>
<organism evidence="9 10">
    <name type="scientific">Conyzicola nivalis</name>
    <dbReference type="NCBI Taxonomy" id="1477021"/>
    <lineage>
        <taxon>Bacteria</taxon>
        <taxon>Bacillati</taxon>
        <taxon>Actinomycetota</taxon>
        <taxon>Actinomycetes</taxon>
        <taxon>Micrococcales</taxon>
        <taxon>Microbacteriaceae</taxon>
        <taxon>Conyzicola</taxon>
    </lineage>
</organism>
<name>A0ABV2QIT4_9MICO</name>
<evidence type="ECO:0000256" key="6">
    <source>
        <dbReference type="SAM" id="MobiDB-lite"/>
    </source>
</evidence>
<protein>
    <recommendedName>
        <fullName evidence="3 5">Regulatory protein RecX</fullName>
    </recommendedName>
</protein>
<dbReference type="InterPro" id="IPR053925">
    <property type="entry name" value="RecX_HTH_3rd"/>
</dbReference>
<feature type="domain" description="RecX third three-helical" evidence="8">
    <location>
        <begin position="279"/>
        <end position="325"/>
    </location>
</feature>
<dbReference type="Proteomes" id="UP001549257">
    <property type="component" value="Unassembled WGS sequence"/>
</dbReference>